<dbReference type="InterPro" id="IPR000627">
    <property type="entry name" value="Intradiol_dOase_C"/>
</dbReference>
<keyword evidence="6" id="KW-1185">Reference proteome</keyword>
<dbReference type="RefSeq" id="WP_218885104.1">
    <property type="nucleotide sequence ID" value="NZ_BAAAGN010000025.1"/>
</dbReference>
<organism evidence="5 6">
    <name type="scientific">Kineococcus aurantiacus</name>
    <dbReference type="NCBI Taxonomy" id="37633"/>
    <lineage>
        <taxon>Bacteria</taxon>
        <taxon>Bacillati</taxon>
        <taxon>Actinomycetota</taxon>
        <taxon>Actinomycetes</taxon>
        <taxon>Kineosporiales</taxon>
        <taxon>Kineosporiaceae</taxon>
        <taxon>Kineococcus</taxon>
    </lineage>
</organism>
<comment type="caution">
    <text evidence="5">The sequence shown here is derived from an EMBL/GenBank/DDBJ whole genome shotgun (WGS) entry which is preliminary data.</text>
</comment>
<proteinExistence type="inferred from homology"/>
<evidence type="ECO:0000256" key="1">
    <source>
        <dbReference type="ARBA" id="ARBA00007825"/>
    </source>
</evidence>
<dbReference type="GO" id="GO:0008199">
    <property type="term" value="F:ferric iron binding"/>
    <property type="evidence" value="ECO:0007669"/>
    <property type="project" value="InterPro"/>
</dbReference>
<evidence type="ECO:0000256" key="3">
    <source>
        <dbReference type="ARBA" id="ARBA00023002"/>
    </source>
</evidence>
<dbReference type="PANTHER" id="PTHR33711">
    <property type="entry name" value="DIOXYGENASE, PUTATIVE (AFU_ORTHOLOGUE AFUA_2G02910)-RELATED"/>
    <property type="match status" value="1"/>
</dbReference>
<dbReference type="AlphaFoldDB" id="A0A7Y9J219"/>
<evidence type="ECO:0000256" key="2">
    <source>
        <dbReference type="ARBA" id="ARBA00022964"/>
    </source>
</evidence>
<dbReference type="Proteomes" id="UP000521922">
    <property type="component" value="Unassembled WGS sequence"/>
</dbReference>
<dbReference type="SUPFAM" id="SSF49482">
    <property type="entry name" value="Aromatic compound dioxygenase"/>
    <property type="match status" value="1"/>
</dbReference>
<comment type="similarity">
    <text evidence="1">Belongs to the intradiol ring-cleavage dioxygenase family.</text>
</comment>
<reference evidence="5 6" key="1">
    <citation type="submission" date="2020-07" db="EMBL/GenBank/DDBJ databases">
        <title>Sequencing the genomes of 1000 actinobacteria strains.</title>
        <authorList>
            <person name="Klenk H.-P."/>
        </authorList>
    </citation>
    <scope>NUCLEOTIDE SEQUENCE [LARGE SCALE GENOMIC DNA]</scope>
    <source>
        <strain evidence="5 6">DSM 7487</strain>
    </source>
</reference>
<dbReference type="EC" id="1.13.11.3" evidence="5"/>
<dbReference type="Pfam" id="PF00775">
    <property type="entry name" value="Dioxygenase_C"/>
    <property type="match status" value="1"/>
</dbReference>
<name>A0A7Y9J219_9ACTN</name>
<dbReference type="InterPro" id="IPR012786">
    <property type="entry name" value="Protocat_dOase_a"/>
</dbReference>
<dbReference type="PANTHER" id="PTHR33711:SF9">
    <property type="entry name" value="PROTOCATECHUATE 3,4-DIOXYGENASE ALPHA CHAIN"/>
    <property type="match status" value="1"/>
</dbReference>
<feature type="domain" description="Intradiol ring-cleavage dioxygenases" evidence="4">
    <location>
        <begin position="16"/>
        <end position="107"/>
    </location>
</feature>
<protein>
    <submittedName>
        <fullName evidence="5">Protocatechuate 3,4-dioxygenase alpha subunit</fullName>
        <ecNumber evidence="5">1.13.11.3</ecNumber>
    </submittedName>
</protein>
<keyword evidence="3 5" id="KW-0560">Oxidoreductase</keyword>
<dbReference type="Gene3D" id="2.60.130.10">
    <property type="entry name" value="Aromatic compound dioxygenase"/>
    <property type="match status" value="1"/>
</dbReference>
<dbReference type="EMBL" id="JACCBB010000001">
    <property type="protein sequence ID" value="NYD23675.1"/>
    <property type="molecule type" value="Genomic_DNA"/>
</dbReference>
<dbReference type="GO" id="GO:0018578">
    <property type="term" value="F:protocatechuate 3,4-dioxygenase activity"/>
    <property type="evidence" value="ECO:0007669"/>
    <property type="project" value="UniProtKB-EC"/>
</dbReference>
<keyword evidence="2 5" id="KW-0223">Dioxygenase</keyword>
<gene>
    <name evidence="5" type="ORF">BJ968_003215</name>
</gene>
<dbReference type="NCBIfam" id="TIGR02423">
    <property type="entry name" value="protocat_alph"/>
    <property type="match status" value="1"/>
</dbReference>
<dbReference type="InterPro" id="IPR015889">
    <property type="entry name" value="Intradiol_dOase_core"/>
</dbReference>
<dbReference type="InterPro" id="IPR050770">
    <property type="entry name" value="Intradiol_RC_Dioxygenase"/>
</dbReference>
<accession>A0A7Y9J219</accession>
<evidence type="ECO:0000259" key="4">
    <source>
        <dbReference type="Pfam" id="PF00775"/>
    </source>
</evidence>
<sequence length="193" mass="20272">MSTDQRLAPTPGQTVGPFFHYALPYDGDSALVPHGTAGAVRLHGTVLDGLGVPVPDAVVEVWQADPAGRVVQAAGSLHRDGYTFTGFGRCATDRTGRYSFTTLTPGGVDGGLPFFALAVFARGLLHRLTTRAYLPLPDGQDGDALLRAAGERRATLVAAADPDGYRFDVHLQGPDETVFLTVPGETVPGDRAS</sequence>
<evidence type="ECO:0000313" key="5">
    <source>
        <dbReference type="EMBL" id="NYD23675.1"/>
    </source>
</evidence>
<evidence type="ECO:0000313" key="6">
    <source>
        <dbReference type="Proteomes" id="UP000521922"/>
    </source>
</evidence>